<dbReference type="Gene3D" id="1.10.443.10">
    <property type="entry name" value="Intergrase catalytic core"/>
    <property type="match status" value="1"/>
</dbReference>
<keyword evidence="8" id="KW-1185">Reference proteome</keyword>
<dbReference type="GO" id="GO:0015074">
    <property type="term" value="P:DNA integration"/>
    <property type="evidence" value="ECO:0007669"/>
    <property type="project" value="InterPro"/>
</dbReference>
<evidence type="ECO:0000256" key="4">
    <source>
        <dbReference type="PROSITE-ProRule" id="PRU01248"/>
    </source>
</evidence>
<feature type="domain" description="Tyr recombinase" evidence="5">
    <location>
        <begin position="144"/>
        <end position="230"/>
    </location>
</feature>
<evidence type="ECO:0000256" key="1">
    <source>
        <dbReference type="ARBA" id="ARBA00008857"/>
    </source>
</evidence>
<reference evidence="7 8" key="1">
    <citation type="submission" date="2018-12" db="EMBL/GenBank/DDBJ databases">
        <title>Bacillus chawlae sp. nov., Bacillus glennii sp. nov., and Bacillus saganii sp. nov. Isolated from the Vehicle Assembly Building at Kennedy Space Center where the Viking Spacecraft were Assembled.</title>
        <authorList>
            <person name="Seuylemezian A."/>
            <person name="Vaishampayan P."/>
        </authorList>
    </citation>
    <scope>NUCLEOTIDE SEQUENCE [LARGE SCALE GENOMIC DNA]</scope>
    <source>
        <strain evidence="7 8">L5</strain>
    </source>
</reference>
<evidence type="ECO:0000256" key="3">
    <source>
        <dbReference type="ARBA" id="ARBA00023172"/>
    </source>
</evidence>
<dbReference type="PANTHER" id="PTHR30349">
    <property type="entry name" value="PHAGE INTEGRASE-RELATED"/>
    <property type="match status" value="1"/>
</dbReference>
<evidence type="ECO:0000313" key="7">
    <source>
        <dbReference type="EMBL" id="RUQ25868.1"/>
    </source>
</evidence>
<evidence type="ECO:0008006" key="9">
    <source>
        <dbReference type="Google" id="ProtNLM"/>
    </source>
</evidence>
<dbReference type="AlphaFoldDB" id="A0A433HC85"/>
<dbReference type="CDD" id="cd00397">
    <property type="entry name" value="DNA_BRE_C"/>
    <property type="match status" value="1"/>
</dbReference>
<protein>
    <recommendedName>
        <fullName evidence="9">Integrase</fullName>
    </recommendedName>
</protein>
<dbReference type="InterPro" id="IPR011010">
    <property type="entry name" value="DNA_brk_join_enz"/>
</dbReference>
<dbReference type="PANTHER" id="PTHR30349:SF41">
    <property type="entry name" value="INTEGRASE_RECOMBINASE PROTEIN MJ0367-RELATED"/>
    <property type="match status" value="1"/>
</dbReference>
<dbReference type="GO" id="GO:0003677">
    <property type="term" value="F:DNA binding"/>
    <property type="evidence" value="ECO:0007669"/>
    <property type="project" value="UniProtKB-UniRule"/>
</dbReference>
<comment type="similarity">
    <text evidence="1">Belongs to the 'phage' integrase family.</text>
</comment>
<dbReference type="Gene3D" id="1.10.150.130">
    <property type="match status" value="1"/>
</dbReference>
<dbReference type="Pfam" id="PF00589">
    <property type="entry name" value="Phage_integrase"/>
    <property type="match status" value="1"/>
</dbReference>
<evidence type="ECO:0000259" key="6">
    <source>
        <dbReference type="PROSITE" id="PS51900"/>
    </source>
</evidence>
<name>A0A433HC85_9BACI</name>
<dbReference type="GO" id="GO:0006310">
    <property type="term" value="P:DNA recombination"/>
    <property type="evidence" value="ECO:0007669"/>
    <property type="project" value="UniProtKB-KW"/>
</dbReference>
<dbReference type="InterPro" id="IPR002104">
    <property type="entry name" value="Integrase_catalytic"/>
</dbReference>
<dbReference type="SUPFAM" id="SSF56349">
    <property type="entry name" value="DNA breaking-rejoining enzymes"/>
    <property type="match status" value="1"/>
</dbReference>
<dbReference type="InterPro" id="IPR044068">
    <property type="entry name" value="CB"/>
</dbReference>
<comment type="caution">
    <text evidence="7">The sequence shown here is derived from an EMBL/GenBank/DDBJ whole genome shotgun (WGS) entry which is preliminary data.</text>
</comment>
<organism evidence="7 8">
    <name type="scientific">Peribacillus cavernae</name>
    <dbReference type="NCBI Taxonomy" id="1674310"/>
    <lineage>
        <taxon>Bacteria</taxon>
        <taxon>Bacillati</taxon>
        <taxon>Bacillota</taxon>
        <taxon>Bacilli</taxon>
        <taxon>Bacillales</taxon>
        <taxon>Bacillaceae</taxon>
        <taxon>Peribacillus</taxon>
    </lineage>
</organism>
<dbReference type="InterPro" id="IPR050090">
    <property type="entry name" value="Tyrosine_recombinase_XerCD"/>
</dbReference>
<dbReference type="EMBL" id="RYZZ01000037">
    <property type="protein sequence ID" value="RUQ25868.1"/>
    <property type="molecule type" value="Genomic_DNA"/>
</dbReference>
<dbReference type="PROSITE" id="PS51898">
    <property type="entry name" value="TYR_RECOMBINASE"/>
    <property type="match status" value="1"/>
</dbReference>
<gene>
    <name evidence="7" type="ORF">ELQ35_18775</name>
</gene>
<proteinExistence type="inferred from homology"/>
<dbReference type="InterPro" id="IPR013762">
    <property type="entry name" value="Integrase-like_cat_sf"/>
</dbReference>
<evidence type="ECO:0000256" key="2">
    <source>
        <dbReference type="ARBA" id="ARBA00023125"/>
    </source>
</evidence>
<evidence type="ECO:0000313" key="8">
    <source>
        <dbReference type="Proteomes" id="UP000267430"/>
    </source>
</evidence>
<keyword evidence="2 4" id="KW-0238">DNA-binding</keyword>
<evidence type="ECO:0000259" key="5">
    <source>
        <dbReference type="PROSITE" id="PS51898"/>
    </source>
</evidence>
<dbReference type="InterPro" id="IPR010998">
    <property type="entry name" value="Integrase_recombinase_N"/>
</dbReference>
<dbReference type="PROSITE" id="PS51900">
    <property type="entry name" value="CB"/>
    <property type="match status" value="1"/>
</dbReference>
<sequence>MHSENRRGKRVKGTRTVSTKRKPYSLELLSDKVYNVKRAEGLADTTLWRYRHAFNLLTEFLGGDDVRVLDVEKSREFAAWLLNDRVKFDGHKYKKEEDKTKGLSPRTANDIVKLLRTSFRFLVSEELAMDNPFDSVKTIKQPEKVIEILTVEELKALLNTPDQRDYSSFRDAVVMHVLTDTMARINEILSLKVSDLDLPNLTITLRPEVTKTRKGRFLRITKLTARSLIL</sequence>
<accession>A0A433HC85</accession>
<dbReference type="Proteomes" id="UP000267430">
    <property type="component" value="Unassembled WGS sequence"/>
</dbReference>
<feature type="domain" description="Core-binding (CB)" evidence="6">
    <location>
        <begin position="15"/>
        <end position="123"/>
    </location>
</feature>
<keyword evidence="3" id="KW-0233">DNA recombination</keyword>
<dbReference type="OrthoDB" id="107900at2"/>
<dbReference type="RefSeq" id="WP_126866722.1">
    <property type="nucleotide sequence ID" value="NZ_JAUSTX010000010.1"/>
</dbReference>